<proteinExistence type="inferred from homology"/>
<comment type="similarity">
    <text evidence="7">Belongs to the D-lyxose ketol-isomerase family.</text>
</comment>
<organism evidence="9 10">
    <name type="scientific">Peptacetobacter hiranonis (strain DSM 13275 / JCM 10541 / KCTC 15199 / TO-931)</name>
    <name type="common">Clostridium hiranonis</name>
    <dbReference type="NCBI Taxonomy" id="500633"/>
    <lineage>
        <taxon>Bacteria</taxon>
        <taxon>Bacillati</taxon>
        <taxon>Bacillota</taxon>
        <taxon>Clostridia</taxon>
        <taxon>Peptostreptococcales</taxon>
        <taxon>Peptostreptococcaceae</taxon>
        <taxon>Peptacetobacter</taxon>
    </lineage>
</organism>
<evidence type="ECO:0000313" key="9">
    <source>
        <dbReference type="EMBL" id="EEA84161.1"/>
    </source>
</evidence>
<comment type="caution">
    <text evidence="9">The sequence shown here is derived from an EMBL/GenBank/DDBJ whole genome shotgun (WGS) entry which is preliminary data.</text>
</comment>
<dbReference type="InterPro" id="IPR010864">
    <property type="entry name" value="D-lyxose_isomer"/>
</dbReference>
<evidence type="ECO:0000256" key="2">
    <source>
        <dbReference type="ARBA" id="ARBA00022723"/>
    </source>
</evidence>
<keyword evidence="3" id="KW-0464">Manganese</keyword>
<keyword evidence="10" id="KW-1185">Reference proteome</keyword>
<dbReference type="InterPro" id="IPR014710">
    <property type="entry name" value="RmlC-like_jellyroll"/>
</dbReference>
<evidence type="ECO:0000256" key="1">
    <source>
        <dbReference type="ARBA" id="ARBA00001936"/>
    </source>
</evidence>
<dbReference type="EMBL" id="ABWP01000086">
    <property type="protein sequence ID" value="EEA84161.1"/>
    <property type="molecule type" value="Genomic_DNA"/>
</dbReference>
<sequence>MTRRIAMKRSEINNAIDYVIGRLDDFKLPLPKFAYYTPEEWRNIDESEIELVDNMLGWDVTDFGSGNFLEKGLTVFVFRNGSFNNKEKYPKPYCEKLLYVRDGQILPYHFHWSKTEDIINRGGGDLELTIWQSDKNEEFSSEDITVTIDGKKVTIPAGGKVILEPGQSITLLPYQYHMWRGVPGTGDVLLFEVSTTNDDNVDNCFYESNDRIPQVEEDEEVKHLIFADYKNYIKIAK</sequence>
<comment type="catalytic activity">
    <reaction evidence="6">
        <text>D-lyxose = D-xylulose</text>
        <dbReference type="Rhea" id="RHEA:14201"/>
        <dbReference type="ChEBI" id="CHEBI:16789"/>
        <dbReference type="ChEBI" id="CHEBI:17140"/>
        <dbReference type="EC" id="5.3.1.15"/>
    </reaction>
</comment>
<keyword evidence="2" id="KW-0479">Metal-binding</keyword>
<dbReference type="CDD" id="cd20309">
    <property type="entry name" value="cupin_EcSI"/>
    <property type="match status" value="1"/>
</dbReference>
<evidence type="ECO:0000256" key="6">
    <source>
        <dbReference type="ARBA" id="ARBA00044907"/>
    </source>
</evidence>
<evidence type="ECO:0000256" key="3">
    <source>
        <dbReference type="ARBA" id="ARBA00023211"/>
    </source>
</evidence>
<dbReference type="EC" id="5.3.1.15" evidence="8"/>
<reference evidence="9 10" key="1">
    <citation type="submission" date="2008-09" db="EMBL/GenBank/DDBJ databases">
        <authorList>
            <person name="Fulton L."/>
            <person name="Clifton S."/>
            <person name="Fulton B."/>
            <person name="Xu J."/>
            <person name="Minx P."/>
            <person name="Pepin K.H."/>
            <person name="Johnson M."/>
            <person name="Thiruvilangam P."/>
            <person name="Bhonagiri V."/>
            <person name="Nash W.E."/>
            <person name="Mardis E.R."/>
            <person name="Wilson R.K."/>
        </authorList>
    </citation>
    <scope>NUCLEOTIDE SEQUENCE [LARGE SCALE GENOMIC DNA]</scope>
    <source>
        <strain evidence="9 10">DSM 13275</strain>
    </source>
</reference>
<dbReference type="Gene3D" id="2.60.120.10">
    <property type="entry name" value="Jelly Rolls"/>
    <property type="match status" value="1"/>
</dbReference>
<keyword evidence="4" id="KW-0413">Isomerase</keyword>
<evidence type="ECO:0000313" key="10">
    <source>
        <dbReference type="Proteomes" id="UP000003178"/>
    </source>
</evidence>
<comment type="cofactor">
    <cofactor evidence="1">
        <name>Mn(2+)</name>
        <dbReference type="ChEBI" id="CHEBI:29035"/>
    </cofactor>
</comment>
<dbReference type="HOGENOM" id="CLU_1204311_0_0_9"/>
<dbReference type="Pfam" id="PF07385">
    <property type="entry name" value="Lyx_isomer"/>
    <property type="match status" value="1"/>
</dbReference>
<evidence type="ECO:0000256" key="5">
    <source>
        <dbReference type="ARBA" id="ARBA00023277"/>
    </source>
</evidence>
<dbReference type="AlphaFoldDB" id="B6G217"/>
<keyword evidence="5" id="KW-0119">Carbohydrate metabolism</keyword>
<evidence type="ECO:0000256" key="8">
    <source>
        <dbReference type="ARBA" id="ARBA00044972"/>
    </source>
</evidence>
<dbReference type="GO" id="GO:0047828">
    <property type="term" value="F:D-lyxose ketol-isomerase activity"/>
    <property type="evidence" value="ECO:0007669"/>
    <property type="project" value="UniProtKB-EC"/>
</dbReference>
<evidence type="ECO:0000256" key="4">
    <source>
        <dbReference type="ARBA" id="ARBA00023235"/>
    </source>
</evidence>
<dbReference type="STRING" id="500633.CLOHIR_02179"/>
<evidence type="ECO:0000256" key="7">
    <source>
        <dbReference type="ARBA" id="ARBA00044951"/>
    </source>
</evidence>
<dbReference type="eggNOG" id="COG3822">
    <property type="taxonomic scope" value="Bacteria"/>
</dbReference>
<gene>
    <name evidence="9" type="ORF">CLOHIR_02179</name>
</gene>
<reference evidence="9 10" key="2">
    <citation type="submission" date="2008-10" db="EMBL/GenBank/DDBJ databases">
        <title>Draft genome sequence of Clostridium hiranonis (DSM 13275).</title>
        <authorList>
            <person name="Sudarsanam P."/>
            <person name="Ley R."/>
            <person name="Guruge J."/>
            <person name="Turnbaugh P.J."/>
            <person name="Mahowald M."/>
            <person name="Liep D."/>
            <person name="Gordon J."/>
        </authorList>
    </citation>
    <scope>NUCLEOTIDE SEQUENCE [LARGE SCALE GENOMIC DNA]</scope>
    <source>
        <strain evidence="9 10">DSM 13275</strain>
    </source>
</reference>
<protein>
    <recommendedName>
        <fullName evidence="8">D-lyxose ketol-isomerase</fullName>
        <ecNumber evidence="8">5.3.1.15</ecNumber>
    </recommendedName>
</protein>
<name>B6G217_PEPHT</name>
<dbReference type="InterPro" id="IPR047581">
    <property type="entry name" value="EcSI_cupin"/>
</dbReference>
<accession>B6G217</accession>
<dbReference type="GO" id="GO:0046872">
    <property type="term" value="F:metal ion binding"/>
    <property type="evidence" value="ECO:0007669"/>
    <property type="project" value="UniProtKB-KW"/>
</dbReference>
<dbReference type="Proteomes" id="UP000003178">
    <property type="component" value="Unassembled WGS sequence"/>
</dbReference>